<dbReference type="EMBL" id="CAJOBP010001600">
    <property type="protein sequence ID" value="CAF4296943.1"/>
    <property type="molecule type" value="Genomic_DNA"/>
</dbReference>
<dbReference type="AlphaFoldDB" id="A0A820HJD7"/>
<dbReference type="Proteomes" id="UP000663873">
    <property type="component" value="Unassembled WGS sequence"/>
</dbReference>
<organism evidence="1 2">
    <name type="scientific">Rotaria socialis</name>
    <dbReference type="NCBI Taxonomy" id="392032"/>
    <lineage>
        <taxon>Eukaryota</taxon>
        <taxon>Metazoa</taxon>
        <taxon>Spiralia</taxon>
        <taxon>Gnathifera</taxon>
        <taxon>Rotifera</taxon>
        <taxon>Eurotatoria</taxon>
        <taxon>Bdelloidea</taxon>
        <taxon>Philodinida</taxon>
        <taxon>Philodinidae</taxon>
        <taxon>Rotaria</taxon>
    </lineage>
</organism>
<evidence type="ECO:0000313" key="1">
    <source>
        <dbReference type="EMBL" id="CAF4296943.1"/>
    </source>
</evidence>
<comment type="caution">
    <text evidence="1">The sequence shown here is derived from an EMBL/GenBank/DDBJ whole genome shotgun (WGS) entry which is preliminary data.</text>
</comment>
<proteinExistence type="predicted"/>
<accession>A0A820HJD7</accession>
<gene>
    <name evidence="1" type="ORF">UJA718_LOCUS12383</name>
</gene>
<reference evidence="1" key="1">
    <citation type="submission" date="2021-02" db="EMBL/GenBank/DDBJ databases">
        <authorList>
            <person name="Nowell W R."/>
        </authorList>
    </citation>
    <scope>NUCLEOTIDE SEQUENCE</scope>
</reference>
<protein>
    <submittedName>
        <fullName evidence="1">Uncharacterized protein</fullName>
    </submittedName>
</protein>
<keyword evidence="2" id="KW-1185">Reference proteome</keyword>
<name>A0A820HJD7_9BILA</name>
<evidence type="ECO:0000313" key="2">
    <source>
        <dbReference type="Proteomes" id="UP000663873"/>
    </source>
</evidence>
<sequence length="159" mass="18968">MNVLRFSIQLRTQFMREERLKQQEENESILDENINSIENETTIVRVILPEQMINKCSNPKELSFFHHQSTVIRLISNNARASLSLMTTSHLPINIIETKDVEQFYEKADRKNKSFKEQAPFFNKHVFMEDQQGNEFEMIIKGKLWKGEQTKHRRRAKRT</sequence>